<dbReference type="Proteomes" id="UP000321595">
    <property type="component" value="Chromosome"/>
</dbReference>
<evidence type="ECO:0000256" key="2">
    <source>
        <dbReference type="SAM" id="SignalP"/>
    </source>
</evidence>
<feature type="signal peptide" evidence="2">
    <location>
        <begin position="1"/>
        <end position="19"/>
    </location>
</feature>
<accession>A0A5B8XMJ9</accession>
<dbReference type="PROSITE" id="PS51257">
    <property type="entry name" value="PROKAR_LIPOPROTEIN"/>
    <property type="match status" value="1"/>
</dbReference>
<dbReference type="KEGG" id="bbae:FRD01_05915"/>
<keyword evidence="2" id="KW-0732">Signal</keyword>
<dbReference type="RefSeq" id="WP_146958470.1">
    <property type="nucleotide sequence ID" value="NZ_CP042467.1"/>
</dbReference>
<feature type="chain" id="PRO_5022818751" evidence="2">
    <location>
        <begin position="20"/>
        <end position="372"/>
    </location>
</feature>
<organism evidence="3 4">
    <name type="scientific">Microvenator marinus</name>
    <dbReference type="NCBI Taxonomy" id="2600177"/>
    <lineage>
        <taxon>Bacteria</taxon>
        <taxon>Deltaproteobacteria</taxon>
        <taxon>Bradymonadales</taxon>
        <taxon>Microvenatoraceae</taxon>
        <taxon>Microvenator</taxon>
    </lineage>
</organism>
<dbReference type="EMBL" id="CP042467">
    <property type="protein sequence ID" value="QED26785.1"/>
    <property type="molecule type" value="Genomic_DNA"/>
</dbReference>
<proteinExistence type="predicted"/>
<protein>
    <submittedName>
        <fullName evidence="3">Uncharacterized protein</fullName>
    </submittedName>
</protein>
<sequence length="372" mass="40724">MKFLIAIALLSLSSCAVHHHHHYPDAPQTSAEPEYGNTDELYADEQDYVDDDEEPDSPAVAYPEDMPEEEAEPTTHQPEYPQYEPEETRTANQPKVPSVLQNCDVENFETGWIVAKCGSAELFVQTGPAARGSYYELSNFAATYATMVTNQETAYWGKRSAISVNGARGESTEYQFRAMKPGLFGGGTVDKDGEIIAHGIFTTAKTQHGKAGMLCLTYGSADKASCQRYFNALGKDLKELGRKNGPVMVGGVALRSEGKCHFLRPRELACSNGSLTWQGGSRQALENLVETTIAKWTDDHGIAGFYNPHLVTKCTIAGQTSTCHEVRFQGVMSTPAEIRHATLLEHQSLAVMCTYSTQESAPPPCTKFFGKS</sequence>
<evidence type="ECO:0000313" key="4">
    <source>
        <dbReference type="Proteomes" id="UP000321595"/>
    </source>
</evidence>
<evidence type="ECO:0000313" key="3">
    <source>
        <dbReference type="EMBL" id="QED26785.1"/>
    </source>
</evidence>
<name>A0A5B8XMJ9_9DELT</name>
<reference evidence="3 4" key="1">
    <citation type="submission" date="2019-08" db="EMBL/GenBank/DDBJ databases">
        <authorList>
            <person name="Liang Q."/>
        </authorList>
    </citation>
    <scope>NUCLEOTIDE SEQUENCE [LARGE SCALE GENOMIC DNA]</scope>
    <source>
        <strain evidence="3 4">V1718</strain>
    </source>
</reference>
<evidence type="ECO:0000256" key="1">
    <source>
        <dbReference type="SAM" id="MobiDB-lite"/>
    </source>
</evidence>
<keyword evidence="4" id="KW-1185">Reference proteome</keyword>
<feature type="region of interest" description="Disordered" evidence="1">
    <location>
        <begin position="20"/>
        <end position="92"/>
    </location>
</feature>
<dbReference type="AlphaFoldDB" id="A0A5B8XMJ9"/>
<dbReference type="OrthoDB" id="9835170at2"/>
<feature type="compositionally biased region" description="Acidic residues" evidence="1">
    <location>
        <begin position="41"/>
        <end position="56"/>
    </location>
</feature>
<gene>
    <name evidence="3" type="ORF">FRD01_05915</name>
</gene>